<reference evidence="1 2" key="1">
    <citation type="submission" date="2024-05" db="EMBL/GenBank/DDBJ databases">
        <title>Long read based assembly of the Candida bracarensis genome reveals expanded adhesin content.</title>
        <authorList>
            <person name="Marcet-Houben M."/>
            <person name="Ksiezopolska E."/>
            <person name="Gabaldon T."/>
        </authorList>
    </citation>
    <scope>NUCLEOTIDE SEQUENCE [LARGE SCALE GENOMIC DNA]</scope>
    <source>
        <strain evidence="1 2">CBM6</strain>
    </source>
</reference>
<comment type="caution">
    <text evidence="1">The sequence shown here is derived from an EMBL/GenBank/DDBJ whole genome shotgun (WGS) entry which is preliminary data.</text>
</comment>
<sequence>MLEMSDDNNRMDGLNGSMPLDAHLIIHGDNNRNTELNVKSPLSSRHGSISSLNSNNLFVFNEYKATDISSPEPARRSRAVARDIIEEEEISNLVQCEHISSGTSSASLSSARDNCRRHHHRRPSVALKFNKPIIYK</sequence>
<keyword evidence="2" id="KW-1185">Reference proteome</keyword>
<dbReference type="Proteomes" id="UP001623330">
    <property type="component" value="Unassembled WGS sequence"/>
</dbReference>
<dbReference type="Pfam" id="PF15700">
    <property type="entry name" value="DUF4667"/>
    <property type="match status" value="1"/>
</dbReference>
<evidence type="ECO:0000313" key="1">
    <source>
        <dbReference type="EMBL" id="KAL3230560.1"/>
    </source>
</evidence>
<evidence type="ECO:0000313" key="2">
    <source>
        <dbReference type="Proteomes" id="UP001623330"/>
    </source>
</evidence>
<protein>
    <submittedName>
        <fullName evidence="1">Uncharacterized protein</fullName>
    </submittedName>
</protein>
<proteinExistence type="predicted"/>
<gene>
    <name evidence="1" type="ORF">RNJ44_01009</name>
</gene>
<dbReference type="InterPro" id="IPR031426">
    <property type="entry name" value="DUF4667"/>
</dbReference>
<dbReference type="EMBL" id="JBEVYD010000009">
    <property type="protein sequence ID" value="KAL3230560.1"/>
    <property type="molecule type" value="Genomic_DNA"/>
</dbReference>
<accession>A0ABR4NQT6</accession>
<name>A0ABR4NQT6_9SACH</name>
<organism evidence="1 2">
    <name type="scientific">Nakaseomyces bracarensis</name>
    <dbReference type="NCBI Taxonomy" id="273131"/>
    <lineage>
        <taxon>Eukaryota</taxon>
        <taxon>Fungi</taxon>
        <taxon>Dikarya</taxon>
        <taxon>Ascomycota</taxon>
        <taxon>Saccharomycotina</taxon>
        <taxon>Saccharomycetes</taxon>
        <taxon>Saccharomycetales</taxon>
        <taxon>Saccharomycetaceae</taxon>
        <taxon>Nakaseomyces</taxon>
    </lineage>
</organism>